<proteinExistence type="predicted"/>
<dbReference type="Pfam" id="PF21897">
    <property type="entry name" value="DUF6919"/>
    <property type="match status" value="1"/>
</dbReference>
<dbReference type="Gene3D" id="3.40.50.300">
    <property type="entry name" value="P-loop containing nucleotide triphosphate hydrolases"/>
    <property type="match status" value="1"/>
</dbReference>
<keyword evidence="3" id="KW-1185">Reference proteome</keyword>
<dbReference type="RefSeq" id="WP_137982448.1">
    <property type="nucleotide sequence ID" value="NZ_BAAASO010000065.1"/>
</dbReference>
<dbReference type="Pfam" id="PF13671">
    <property type="entry name" value="AAA_33"/>
    <property type="match status" value="1"/>
</dbReference>
<sequence>MRIRLPWMSRADRARWRSTRSLADLGQLVAAWLEGDIASQPGYAPNYGPDPETAHLIGILAAVNRAGYVTDCSQPGVVETLNGEHWAQRAGVTGLVKDPALLRNLVDAAEEAGLLISLHDEALPGEHPDGFIVTHVDGEPYTGFGARISYRDLQTIWPQHIIGADSFSEVVSAWQVTIVDPEYGRDDRLWAALARAIGHQPTQEPTGIDTTRGVYVPVGAAGSGKSTLGRAWLADAVLALDTYREMVAGDAGDQGATPDAVALLELVLEARLARGLPCYIDATNATVADRAKLVAAARRHHTPVIAIRMDTPLAECQRRNAQRPANRRVPEKTVAEQFRMAAALDPIAEGFDQLISSRDAAEPTARRAVDSA</sequence>
<reference evidence="2 3" key="1">
    <citation type="journal article" date="2020" name="Int. J. Syst. Evol. Microbiol.">
        <title>Reclassification of Streptomyces castelarensis and Streptomyces sporoclivatus as later heterotypic synonyms of Streptomyces antimycoticus.</title>
        <authorList>
            <person name="Komaki H."/>
            <person name="Tamura T."/>
        </authorList>
    </citation>
    <scope>NUCLEOTIDE SEQUENCE [LARGE SCALE GENOMIC DNA]</scope>
    <source>
        <strain evidence="2 3">NBRC 13459</strain>
    </source>
</reference>
<protein>
    <recommendedName>
        <fullName evidence="1">DUF6919 domain-containing protein</fullName>
    </recommendedName>
</protein>
<dbReference type="EMBL" id="BJHW01000003">
    <property type="protein sequence ID" value="GDY60588.1"/>
    <property type="molecule type" value="Genomic_DNA"/>
</dbReference>
<evidence type="ECO:0000313" key="2">
    <source>
        <dbReference type="EMBL" id="GDY60588.1"/>
    </source>
</evidence>
<dbReference type="InterPro" id="IPR054212">
    <property type="entry name" value="DUF6919"/>
</dbReference>
<name>A0A4D4LQ63_STRVO</name>
<evidence type="ECO:0000259" key="1">
    <source>
        <dbReference type="Pfam" id="PF21897"/>
    </source>
</evidence>
<organism evidence="2 3">
    <name type="scientific">Streptomyces violaceusniger</name>
    <dbReference type="NCBI Taxonomy" id="68280"/>
    <lineage>
        <taxon>Bacteria</taxon>
        <taxon>Bacillati</taxon>
        <taxon>Actinomycetota</taxon>
        <taxon>Actinomycetes</taxon>
        <taxon>Kitasatosporales</taxon>
        <taxon>Streptomycetaceae</taxon>
        <taxon>Streptomyces</taxon>
        <taxon>Streptomyces violaceusniger group</taxon>
    </lineage>
</organism>
<dbReference type="AlphaFoldDB" id="A0A4D4LQ63"/>
<dbReference type="InterPro" id="IPR027417">
    <property type="entry name" value="P-loop_NTPase"/>
</dbReference>
<evidence type="ECO:0000313" key="3">
    <source>
        <dbReference type="Proteomes" id="UP000301309"/>
    </source>
</evidence>
<dbReference type="Proteomes" id="UP000301309">
    <property type="component" value="Unassembled WGS sequence"/>
</dbReference>
<accession>A0A4D4LQ63</accession>
<gene>
    <name evidence="2" type="ORF">SVIO_112110</name>
</gene>
<comment type="caution">
    <text evidence="2">The sequence shown here is derived from an EMBL/GenBank/DDBJ whole genome shotgun (WGS) entry which is preliminary data.</text>
</comment>
<dbReference type="OrthoDB" id="4195350at2"/>
<feature type="domain" description="DUF6919" evidence="1">
    <location>
        <begin position="12"/>
        <end position="197"/>
    </location>
</feature>
<dbReference type="SUPFAM" id="SSF52540">
    <property type="entry name" value="P-loop containing nucleoside triphosphate hydrolases"/>
    <property type="match status" value="1"/>
</dbReference>